<dbReference type="GO" id="GO:0005506">
    <property type="term" value="F:iron ion binding"/>
    <property type="evidence" value="ECO:0007669"/>
    <property type="project" value="InterPro"/>
</dbReference>
<dbReference type="PANTHER" id="PTHR24289:SF1">
    <property type="entry name" value="STEROID 17-ALPHA-HYDROXYLASE_17,20 LYASE"/>
    <property type="match status" value="1"/>
</dbReference>
<keyword evidence="3 7" id="KW-0479">Metal-binding</keyword>
<dbReference type="PANTHER" id="PTHR24289">
    <property type="entry name" value="STEROID 17-ALPHA-HYDROXYLASE/17,20 LYASE"/>
    <property type="match status" value="1"/>
</dbReference>
<feature type="signal peptide" evidence="8">
    <location>
        <begin position="1"/>
        <end position="19"/>
    </location>
</feature>
<reference evidence="9" key="2">
    <citation type="submission" date="2020-11" db="EMBL/GenBank/DDBJ databases">
        <authorList>
            <person name="McCartney M.A."/>
            <person name="Auch B."/>
            <person name="Kono T."/>
            <person name="Mallez S."/>
            <person name="Becker A."/>
            <person name="Gohl D.M."/>
            <person name="Silverstein K.A.T."/>
            <person name="Koren S."/>
            <person name="Bechman K.B."/>
            <person name="Herman A."/>
            <person name="Abrahante J.E."/>
            <person name="Garbe J."/>
        </authorList>
    </citation>
    <scope>NUCLEOTIDE SEQUENCE</scope>
    <source>
        <strain evidence="9">Duluth1</strain>
        <tissue evidence="9">Whole animal</tissue>
    </source>
</reference>
<keyword evidence="5 7" id="KW-0408">Iron</keyword>
<evidence type="ECO:0000313" key="9">
    <source>
        <dbReference type="EMBL" id="KAH3753598.1"/>
    </source>
</evidence>
<protein>
    <recommendedName>
        <fullName evidence="11">Cytochrome P450</fullName>
    </recommendedName>
</protein>
<evidence type="ECO:0000313" key="10">
    <source>
        <dbReference type="Proteomes" id="UP000828390"/>
    </source>
</evidence>
<evidence type="ECO:0000256" key="6">
    <source>
        <dbReference type="ARBA" id="ARBA00023033"/>
    </source>
</evidence>
<keyword evidence="6" id="KW-0503">Monooxygenase</keyword>
<comment type="similarity">
    <text evidence="1">Belongs to the cytochrome P450 family.</text>
</comment>
<accession>A0A9D4DQX7</accession>
<dbReference type="PRINTS" id="PR00385">
    <property type="entry name" value="P450"/>
</dbReference>
<evidence type="ECO:0000256" key="1">
    <source>
        <dbReference type="ARBA" id="ARBA00010617"/>
    </source>
</evidence>
<gene>
    <name evidence="9" type="ORF">DPMN_188238</name>
</gene>
<evidence type="ECO:0008006" key="11">
    <source>
        <dbReference type="Google" id="ProtNLM"/>
    </source>
</evidence>
<sequence>MIELFLVGGLLAFALYACSKKTLRSDGRKVPPGPDQSLVFGNFKDIDTERVHQSLHALAKKYGTMMSIRLLRRKIVVLNSADVINEAFGSEQYKDLLNDKAQGFYGTYLVYGHADVLLGPCRDLTFRIKEVMSLGLRPAMVPSALAGDCRKMLEMLGKHGSNDFDPADDLHTLFAEVTSKLISGEVKDGDVKLMWDFVDWSNRLLNPSVESLLKNFPFLRHLPVKVGVLFREVLAKRDVLLARYLDTTRETYVKGKERGLVDTCFAIQEKEIRANGESWLTDDMVRATILDTIGAGLVSTTNSVLAVILNLLHNPACQDRMRQELRAVVHPAALVTQADMNGLPYCRAVVMETLRLSCVVPIVSHYCSAGDVDLAGYTIEKGTMVWGNLWSALHDDHIWVEPWSFKPERFLDDDGKLLPKEHKFMKALIPLGVGRRICVGYDFAMTRIFAFVTTMVQHYDITPPVDTELLSNDPNLFSAGAVLQPDRFKCKLVKIQK</sequence>
<reference evidence="9" key="1">
    <citation type="journal article" date="2019" name="bioRxiv">
        <title>The Genome of the Zebra Mussel, Dreissena polymorpha: A Resource for Invasive Species Research.</title>
        <authorList>
            <person name="McCartney M.A."/>
            <person name="Auch B."/>
            <person name="Kono T."/>
            <person name="Mallez S."/>
            <person name="Zhang Y."/>
            <person name="Obille A."/>
            <person name="Becker A."/>
            <person name="Abrahante J.E."/>
            <person name="Garbe J."/>
            <person name="Badalamenti J.P."/>
            <person name="Herman A."/>
            <person name="Mangelson H."/>
            <person name="Liachko I."/>
            <person name="Sullivan S."/>
            <person name="Sone E.D."/>
            <person name="Koren S."/>
            <person name="Silverstein K.A.T."/>
            <person name="Beckman K.B."/>
            <person name="Gohl D.M."/>
        </authorList>
    </citation>
    <scope>NUCLEOTIDE SEQUENCE</scope>
    <source>
        <strain evidence="9">Duluth1</strain>
        <tissue evidence="9">Whole animal</tissue>
    </source>
</reference>
<dbReference type="InterPro" id="IPR036396">
    <property type="entry name" value="Cyt_P450_sf"/>
</dbReference>
<evidence type="ECO:0000256" key="4">
    <source>
        <dbReference type="ARBA" id="ARBA00023002"/>
    </source>
</evidence>
<dbReference type="EMBL" id="JAIWYP010000010">
    <property type="protein sequence ID" value="KAH3753598.1"/>
    <property type="molecule type" value="Genomic_DNA"/>
</dbReference>
<keyword evidence="10" id="KW-1185">Reference proteome</keyword>
<evidence type="ECO:0000256" key="8">
    <source>
        <dbReference type="SAM" id="SignalP"/>
    </source>
</evidence>
<dbReference type="InterPro" id="IPR002401">
    <property type="entry name" value="Cyt_P450_E_grp-I"/>
</dbReference>
<keyword evidence="4" id="KW-0560">Oxidoreductase</keyword>
<comment type="caution">
    <text evidence="9">The sequence shown here is derived from an EMBL/GenBank/DDBJ whole genome shotgun (WGS) entry which is preliminary data.</text>
</comment>
<proteinExistence type="inferred from homology"/>
<feature type="chain" id="PRO_5039680270" description="Cytochrome P450" evidence="8">
    <location>
        <begin position="20"/>
        <end position="497"/>
    </location>
</feature>
<dbReference type="GO" id="GO:0004497">
    <property type="term" value="F:monooxygenase activity"/>
    <property type="evidence" value="ECO:0007669"/>
    <property type="project" value="UniProtKB-KW"/>
</dbReference>
<name>A0A9D4DQX7_DREPO</name>
<feature type="binding site" description="axial binding residue" evidence="7">
    <location>
        <position position="438"/>
    </location>
    <ligand>
        <name>heme</name>
        <dbReference type="ChEBI" id="CHEBI:30413"/>
    </ligand>
    <ligandPart>
        <name>Fe</name>
        <dbReference type="ChEBI" id="CHEBI:18248"/>
    </ligandPart>
</feature>
<dbReference type="Proteomes" id="UP000828390">
    <property type="component" value="Unassembled WGS sequence"/>
</dbReference>
<organism evidence="9 10">
    <name type="scientific">Dreissena polymorpha</name>
    <name type="common">Zebra mussel</name>
    <name type="synonym">Mytilus polymorpha</name>
    <dbReference type="NCBI Taxonomy" id="45954"/>
    <lineage>
        <taxon>Eukaryota</taxon>
        <taxon>Metazoa</taxon>
        <taxon>Spiralia</taxon>
        <taxon>Lophotrochozoa</taxon>
        <taxon>Mollusca</taxon>
        <taxon>Bivalvia</taxon>
        <taxon>Autobranchia</taxon>
        <taxon>Heteroconchia</taxon>
        <taxon>Euheterodonta</taxon>
        <taxon>Imparidentia</taxon>
        <taxon>Neoheterodontei</taxon>
        <taxon>Myida</taxon>
        <taxon>Dreissenoidea</taxon>
        <taxon>Dreissenidae</taxon>
        <taxon>Dreissena</taxon>
    </lineage>
</organism>
<dbReference type="SUPFAM" id="SSF48264">
    <property type="entry name" value="Cytochrome P450"/>
    <property type="match status" value="1"/>
</dbReference>
<dbReference type="InterPro" id="IPR001128">
    <property type="entry name" value="Cyt_P450"/>
</dbReference>
<keyword evidence="2 7" id="KW-0349">Heme</keyword>
<evidence type="ECO:0000256" key="2">
    <source>
        <dbReference type="ARBA" id="ARBA00022617"/>
    </source>
</evidence>
<dbReference type="GO" id="GO:0016705">
    <property type="term" value="F:oxidoreductase activity, acting on paired donors, with incorporation or reduction of molecular oxygen"/>
    <property type="evidence" value="ECO:0007669"/>
    <property type="project" value="InterPro"/>
</dbReference>
<dbReference type="GO" id="GO:0020037">
    <property type="term" value="F:heme binding"/>
    <property type="evidence" value="ECO:0007669"/>
    <property type="project" value="InterPro"/>
</dbReference>
<evidence type="ECO:0000256" key="5">
    <source>
        <dbReference type="ARBA" id="ARBA00023004"/>
    </source>
</evidence>
<keyword evidence="8" id="KW-0732">Signal</keyword>
<evidence type="ECO:0000256" key="7">
    <source>
        <dbReference type="PIRSR" id="PIRSR602401-1"/>
    </source>
</evidence>
<dbReference type="AlphaFoldDB" id="A0A9D4DQX7"/>
<dbReference type="Pfam" id="PF00067">
    <property type="entry name" value="p450"/>
    <property type="match status" value="1"/>
</dbReference>
<dbReference type="PRINTS" id="PR00463">
    <property type="entry name" value="EP450I"/>
</dbReference>
<comment type="cofactor">
    <cofactor evidence="7">
        <name>heme</name>
        <dbReference type="ChEBI" id="CHEBI:30413"/>
    </cofactor>
</comment>
<dbReference type="Gene3D" id="1.10.630.10">
    <property type="entry name" value="Cytochrome P450"/>
    <property type="match status" value="1"/>
</dbReference>
<evidence type="ECO:0000256" key="3">
    <source>
        <dbReference type="ARBA" id="ARBA00022723"/>
    </source>
</evidence>
<dbReference type="OrthoDB" id="3945418at2759"/>